<feature type="compositionally biased region" description="Basic and acidic residues" evidence="1">
    <location>
        <begin position="107"/>
        <end position="127"/>
    </location>
</feature>
<sequence>MPVEEEGDTSSTRCLIAQRSMDTHQDTDHHLPPEPEVRHDGTPPPAEMNQRRTVQRNRLHRNSTRCISLGDLRITKETSIAFNRSKKSPTFLHERTGFFKDKSKFEEAKAQTIREKETSEDWRERYLRQRSSRVADQTAEKRPRR</sequence>
<feature type="compositionally biased region" description="Basic residues" evidence="1">
    <location>
        <begin position="53"/>
        <end position="62"/>
    </location>
</feature>
<evidence type="ECO:0000313" key="2">
    <source>
        <dbReference type="EMBL" id="KAF3604016.1"/>
    </source>
</evidence>
<feature type="compositionally biased region" description="Basic and acidic residues" evidence="1">
    <location>
        <begin position="21"/>
        <end position="41"/>
    </location>
</feature>
<feature type="region of interest" description="Disordered" evidence="1">
    <location>
        <begin position="107"/>
        <end position="145"/>
    </location>
</feature>
<gene>
    <name evidence="2" type="ORF">F2Q69_00033031</name>
</gene>
<proteinExistence type="predicted"/>
<protein>
    <submittedName>
        <fullName evidence="2">Uncharacterized protein</fullName>
    </submittedName>
</protein>
<accession>A0A8S9SQZ6</accession>
<dbReference type="AlphaFoldDB" id="A0A8S9SQZ6"/>
<evidence type="ECO:0000313" key="3">
    <source>
        <dbReference type="Proteomes" id="UP000712600"/>
    </source>
</evidence>
<organism evidence="2 3">
    <name type="scientific">Brassica cretica</name>
    <name type="common">Mustard</name>
    <dbReference type="NCBI Taxonomy" id="69181"/>
    <lineage>
        <taxon>Eukaryota</taxon>
        <taxon>Viridiplantae</taxon>
        <taxon>Streptophyta</taxon>
        <taxon>Embryophyta</taxon>
        <taxon>Tracheophyta</taxon>
        <taxon>Spermatophyta</taxon>
        <taxon>Magnoliopsida</taxon>
        <taxon>eudicotyledons</taxon>
        <taxon>Gunneridae</taxon>
        <taxon>Pentapetalae</taxon>
        <taxon>rosids</taxon>
        <taxon>malvids</taxon>
        <taxon>Brassicales</taxon>
        <taxon>Brassicaceae</taxon>
        <taxon>Brassiceae</taxon>
        <taxon>Brassica</taxon>
    </lineage>
</organism>
<dbReference type="EMBL" id="QGKX02000004">
    <property type="protein sequence ID" value="KAF3604016.1"/>
    <property type="molecule type" value="Genomic_DNA"/>
</dbReference>
<feature type="region of interest" description="Disordered" evidence="1">
    <location>
        <begin position="1"/>
        <end position="62"/>
    </location>
</feature>
<name>A0A8S9SQZ6_BRACR</name>
<dbReference type="Proteomes" id="UP000712600">
    <property type="component" value="Unassembled WGS sequence"/>
</dbReference>
<reference evidence="2" key="1">
    <citation type="submission" date="2019-12" db="EMBL/GenBank/DDBJ databases">
        <title>Genome sequencing and annotation of Brassica cretica.</title>
        <authorList>
            <person name="Studholme D.J."/>
            <person name="Sarris P."/>
        </authorList>
    </citation>
    <scope>NUCLEOTIDE SEQUENCE</scope>
    <source>
        <strain evidence="2">PFS-109/04</strain>
        <tissue evidence="2">Leaf</tissue>
    </source>
</reference>
<comment type="caution">
    <text evidence="2">The sequence shown here is derived from an EMBL/GenBank/DDBJ whole genome shotgun (WGS) entry which is preliminary data.</text>
</comment>
<evidence type="ECO:0000256" key="1">
    <source>
        <dbReference type="SAM" id="MobiDB-lite"/>
    </source>
</evidence>